<protein>
    <recommendedName>
        <fullName evidence="2">At2g35280-like TPR domain-containing protein</fullName>
    </recommendedName>
</protein>
<dbReference type="Pfam" id="PF23310">
    <property type="entry name" value="TPR_27"/>
    <property type="match status" value="1"/>
</dbReference>
<reference evidence="3" key="1">
    <citation type="submission" date="2015-04" db="UniProtKB">
        <authorList>
            <consortium name="EnsemblPlants"/>
        </authorList>
    </citation>
    <scope>IDENTIFICATION</scope>
    <source>
        <strain evidence="3">SL10</strain>
    </source>
</reference>
<dbReference type="HOGENOM" id="CLU_093637_1_0_1"/>
<organism evidence="3">
    <name type="scientific">Oryza nivara</name>
    <name type="common">Indian wild rice</name>
    <name type="synonym">Oryza sativa f. spontanea</name>
    <dbReference type="NCBI Taxonomy" id="4536"/>
    <lineage>
        <taxon>Eukaryota</taxon>
        <taxon>Viridiplantae</taxon>
        <taxon>Streptophyta</taxon>
        <taxon>Embryophyta</taxon>
        <taxon>Tracheophyta</taxon>
        <taxon>Spermatophyta</taxon>
        <taxon>Magnoliopsida</taxon>
        <taxon>Liliopsida</taxon>
        <taxon>Poales</taxon>
        <taxon>Poaceae</taxon>
        <taxon>BOP clade</taxon>
        <taxon>Oryzoideae</taxon>
        <taxon>Oryzeae</taxon>
        <taxon>Oryzinae</taxon>
        <taxon>Oryza</taxon>
    </lineage>
</organism>
<sequence length="247" mass="27105">MLVLSEDSHHCMATGCGVESGWGSYGVFCSDECAMVSTWSMAVKANAKKLKRPSAASATMKELVLCYDSIVHIACLVAATSSESITDLLSLHATYEGDVGRHVPLERPNNMKWMENERYLTVVNHLVSAGFIIGVTLVFTHQDMKQGLLFLNKAATSGHKMAAYVLILLLYKSNEAHATRKNQVEGDSDKAATGVGVKRINRECQRCWKITEDVIQEATWKVGGCRSRMLVLPEDSHQCMTACCGVE</sequence>
<evidence type="ECO:0000259" key="2">
    <source>
        <dbReference type="Pfam" id="PF23310"/>
    </source>
</evidence>
<dbReference type="Gramene" id="ONIVA02G25680.2">
    <property type="protein sequence ID" value="ONIVA02G25680.2"/>
    <property type="gene ID" value="ONIVA02G25680"/>
</dbReference>
<dbReference type="InterPro" id="IPR057136">
    <property type="entry name" value="At2g35280_TPR_dom"/>
</dbReference>
<evidence type="ECO:0000313" key="4">
    <source>
        <dbReference type="Proteomes" id="UP000006591"/>
    </source>
</evidence>
<dbReference type="EnsemblPlants" id="ONIVA02G25680.2">
    <property type="protein sequence ID" value="ONIVA02G25680.2"/>
    <property type="gene ID" value="ONIVA02G25680"/>
</dbReference>
<dbReference type="OMA" id="GHKMAAY"/>
<feature type="transmembrane region" description="Helical" evidence="1">
    <location>
        <begin position="119"/>
        <end position="139"/>
    </location>
</feature>
<keyword evidence="1" id="KW-0472">Membrane</keyword>
<keyword evidence="1" id="KW-0812">Transmembrane</keyword>
<feature type="domain" description="At2g35280-like TPR" evidence="2">
    <location>
        <begin position="134"/>
        <end position="204"/>
    </location>
</feature>
<name>A0A0E0G9D5_ORYNI</name>
<keyword evidence="1" id="KW-1133">Transmembrane helix</keyword>
<dbReference type="Proteomes" id="UP000006591">
    <property type="component" value="Chromosome 2"/>
</dbReference>
<keyword evidence="4" id="KW-1185">Reference proteome</keyword>
<reference evidence="3" key="2">
    <citation type="submission" date="2018-04" db="EMBL/GenBank/DDBJ databases">
        <title>OnivRS2 (Oryza nivara Reference Sequence Version 2).</title>
        <authorList>
            <person name="Zhang J."/>
            <person name="Kudrna D."/>
            <person name="Lee S."/>
            <person name="Talag J."/>
            <person name="Rajasekar S."/>
            <person name="Welchert J."/>
            <person name="Hsing Y.-I."/>
            <person name="Wing R.A."/>
        </authorList>
    </citation>
    <scope>NUCLEOTIDE SEQUENCE [LARGE SCALE GENOMIC DNA]</scope>
    <source>
        <strain evidence="3">SL10</strain>
    </source>
</reference>
<proteinExistence type="predicted"/>
<dbReference type="AlphaFoldDB" id="A0A0E0G9D5"/>
<accession>A0A0E0G9D5</accession>
<evidence type="ECO:0000313" key="3">
    <source>
        <dbReference type="EnsemblPlants" id="ONIVA02G25680.2"/>
    </source>
</evidence>
<evidence type="ECO:0000256" key="1">
    <source>
        <dbReference type="SAM" id="Phobius"/>
    </source>
</evidence>